<dbReference type="PANTHER" id="PTHR30346:SF29">
    <property type="entry name" value="LYSR SUBSTRATE-BINDING"/>
    <property type="match status" value="1"/>
</dbReference>
<reference evidence="7" key="1">
    <citation type="submission" date="2016-10" db="EMBL/GenBank/DDBJ databases">
        <authorList>
            <person name="Varghese N."/>
            <person name="Submissions S."/>
        </authorList>
    </citation>
    <scope>NUCLEOTIDE SEQUENCE [LARGE SCALE GENOMIC DNA]</scope>
    <source>
        <strain evidence="7">DSM 21772</strain>
    </source>
</reference>
<evidence type="ECO:0000256" key="1">
    <source>
        <dbReference type="ARBA" id="ARBA00009437"/>
    </source>
</evidence>
<evidence type="ECO:0000313" key="7">
    <source>
        <dbReference type="Proteomes" id="UP000181956"/>
    </source>
</evidence>
<feature type="domain" description="HTH lysR-type" evidence="5">
    <location>
        <begin position="2"/>
        <end position="59"/>
    </location>
</feature>
<dbReference type="Pfam" id="PF00126">
    <property type="entry name" value="HTH_1"/>
    <property type="match status" value="1"/>
</dbReference>
<sequence length="313" mass="33312">MLDVRRLRLLREVKLRGTLAAVAEALAYSPSSVSQQLTLLEKEVGIPLLAKAGRRVLLTPQAELLVARAAEVLDTLERAEGELAASLTTVSGTVRLAVFQSAAHAVIPEALTILAAEYPELRVEVTEREPDAGLFDVSARDFDLVVAEQYPGHTREHRPDLDRVHLVTDVIRLATGPAASPGPLSDAVPGGPAETRIATLADAASRPWVMEPKGTAARLWATQLCRAAGFEPDVRFETADLMTHIRLIRSGNAVGLLPDLVWAGEAPSVELVELAGNPHRDVFTSARRSSAGRPGVAACRAALARAIAGTAHP</sequence>
<dbReference type="RefSeq" id="WP_083362310.1">
    <property type="nucleotide sequence ID" value="NZ_LT629742.1"/>
</dbReference>
<dbReference type="SUPFAM" id="SSF46785">
    <property type="entry name" value="Winged helix' DNA-binding domain"/>
    <property type="match status" value="1"/>
</dbReference>
<gene>
    <name evidence="6" type="ORF">SAMN04489834_0118</name>
</gene>
<dbReference type="InterPro" id="IPR036388">
    <property type="entry name" value="WH-like_DNA-bd_sf"/>
</dbReference>
<dbReference type="STRING" id="412690.SAMN04489834_0118"/>
<dbReference type="OrthoDB" id="3673085at2"/>
<dbReference type="Pfam" id="PF03466">
    <property type="entry name" value="LysR_substrate"/>
    <property type="match status" value="1"/>
</dbReference>
<evidence type="ECO:0000256" key="3">
    <source>
        <dbReference type="ARBA" id="ARBA00023125"/>
    </source>
</evidence>
<dbReference type="AlphaFoldDB" id="A0A1H1LKE3"/>
<accession>A0A1H1LKE3</accession>
<dbReference type="GO" id="GO:0003700">
    <property type="term" value="F:DNA-binding transcription factor activity"/>
    <property type="evidence" value="ECO:0007669"/>
    <property type="project" value="InterPro"/>
</dbReference>
<organism evidence="6 7">
    <name type="scientific">Microterricola viridarii</name>
    <dbReference type="NCBI Taxonomy" id="412690"/>
    <lineage>
        <taxon>Bacteria</taxon>
        <taxon>Bacillati</taxon>
        <taxon>Actinomycetota</taxon>
        <taxon>Actinomycetes</taxon>
        <taxon>Micrococcales</taxon>
        <taxon>Microbacteriaceae</taxon>
        <taxon>Microterricola</taxon>
    </lineage>
</organism>
<evidence type="ECO:0000256" key="2">
    <source>
        <dbReference type="ARBA" id="ARBA00023015"/>
    </source>
</evidence>
<proteinExistence type="inferred from homology"/>
<keyword evidence="3 6" id="KW-0238">DNA-binding</keyword>
<dbReference type="InterPro" id="IPR005119">
    <property type="entry name" value="LysR_subst-bd"/>
</dbReference>
<dbReference type="SUPFAM" id="SSF53850">
    <property type="entry name" value="Periplasmic binding protein-like II"/>
    <property type="match status" value="1"/>
</dbReference>
<evidence type="ECO:0000259" key="5">
    <source>
        <dbReference type="PROSITE" id="PS50931"/>
    </source>
</evidence>
<comment type="similarity">
    <text evidence="1">Belongs to the LysR transcriptional regulatory family.</text>
</comment>
<dbReference type="PROSITE" id="PS50931">
    <property type="entry name" value="HTH_LYSR"/>
    <property type="match status" value="1"/>
</dbReference>
<dbReference type="InterPro" id="IPR036390">
    <property type="entry name" value="WH_DNA-bd_sf"/>
</dbReference>
<evidence type="ECO:0000313" key="6">
    <source>
        <dbReference type="EMBL" id="SDR74359.1"/>
    </source>
</evidence>
<name>A0A1H1LKE3_9MICO</name>
<dbReference type="GO" id="GO:0032993">
    <property type="term" value="C:protein-DNA complex"/>
    <property type="evidence" value="ECO:0007669"/>
    <property type="project" value="TreeGrafter"/>
</dbReference>
<dbReference type="GO" id="GO:0003677">
    <property type="term" value="F:DNA binding"/>
    <property type="evidence" value="ECO:0007669"/>
    <property type="project" value="UniProtKB-KW"/>
</dbReference>
<evidence type="ECO:0000256" key="4">
    <source>
        <dbReference type="ARBA" id="ARBA00023163"/>
    </source>
</evidence>
<dbReference type="Gene3D" id="3.40.190.10">
    <property type="entry name" value="Periplasmic binding protein-like II"/>
    <property type="match status" value="2"/>
</dbReference>
<keyword evidence="4" id="KW-0804">Transcription</keyword>
<dbReference type="Gene3D" id="1.10.10.10">
    <property type="entry name" value="Winged helix-like DNA-binding domain superfamily/Winged helix DNA-binding domain"/>
    <property type="match status" value="1"/>
</dbReference>
<dbReference type="EMBL" id="LT629742">
    <property type="protein sequence ID" value="SDR74359.1"/>
    <property type="molecule type" value="Genomic_DNA"/>
</dbReference>
<dbReference type="PANTHER" id="PTHR30346">
    <property type="entry name" value="TRANSCRIPTIONAL DUAL REGULATOR HCAR-RELATED"/>
    <property type="match status" value="1"/>
</dbReference>
<keyword evidence="7" id="KW-1185">Reference proteome</keyword>
<dbReference type="Proteomes" id="UP000181956">
    <property type="component" value="Chromosome I"/>
</dbReference>
<protein>
    <submittedName>
        <fullName evidence="6">DNA-binding transcriptional regulator, LysR family</fullName>
    </submittedName>
</protein>
<dbReference type="InterPro" id="IPR000847">
    <property type="entry name" value="LysR_HTH_N"/>
</dbReference>
<keyword evidence="2" id="KW-0805">Transcription regulation</keyword>